<organism evidence="1 2">
    <name type="scientific">Culex pipiens pipiens</name>
    <name type="common">Northern house mosquito</name>
    <dbReference type="NCBI Taxonomy" id="38569"/>
    <lineage>
        <taxon>Eukaryota</taxon>
        <taxon>Metazoa</taxon>
        <taxon>Ecdysozoa</taxon>
        <taxon>Arthropoda</taxon>
        <taxon>Hexapoda</taxon>
        <taxon>Insecta</taxon>
        <taxon>Pterygota</taxon>
        <taxon>Neoptera</taxon>
        <taxon>Endopterygota</taxon>
        <taxon>Diptera</taxon>
        <taxon>Nematocera</taxon>
        <taxon>Culicoidea</taxon>
        <taxon>Culicidae</taxon>
        <taxon>Culicinae</taxon>
        <taxon>Culicini</taxon>
        <taxon>Culex</taxon>
        <taxon>Culex</taxon>
    </lineage>
</organism>
<dbReference type="Proteomes" id="UP001562425">
    <property type="component" value="Unassembled WGS sequence"/>
</dbReference>
<protein>
    <submittedName>
        <fullName evidence="1">Uncharacterized protein</fullName>
    </submittedName>
</protein>
<proteinExistence type="predicted"/>
<evidence type="ECO:0000313" key="2">
    <source>
        <dbReference type="Proteomes" id="UP001562425"/>
    </source>
</evidence>
<dbReference type="EMBL" id="JBEHCU010005437">
    <property type="protein sequence ID" value="KAL1399848.1"/>
    <property type="molecule type" value="Genomic_DNA"/>
</dbReference>
<accession>A0ABD1DJL8</accession>
<sequence>MKCQRQQLVKSKSQSELATFIPASAIIYHNTAKPFGFHSGGVGVATAPGRTPVGGGGHDPVTAAATFLKQAAPTANTTTTEQQQQFPVPGFGGLRRCLTEEMRPDQDSMVKSVSIAERLAALQKSGEDDWRKRIGKKDVTDDARRENLVNVSRDLIGVTGEN</sequence>
<comment type="caution">
    <text evidence="1">The sequence shown here is derived from an EMBL/GenBank/DDBJ whole genome shotgun (WGS) entry which is preliminary data.</text>
</comment>
<dbReference type="AlphaFoldDB" id="A0ABD1DJL8"/>
<name>A0ABD1DJL8_CULPP</name>
<evidence type="ECO:0000313" key="1">
    <source>
        <dbReference type="EMBL" id="KAL1399848.1"/>
    </source>
</evidence>
<gene>
    <name evidence="1" type="ORF">pipiens_002157</name>
</gene>
<reference evidence="1 2" key="1">
    <citation type="submission" date="2024-05" db="EMBL/GenBank/DDBJ databases">
        <title>Culex pipiens pipiens assembly and annotation.</title>
        <authorList>
            <person name="Alout H."/>
            <person name="Durand T."/>
        </authorList>
    </citation>
    <scope>NUCLEOTIDE SEQUENCE [LARGE SCALE GENOMIC DNA]</scope>
    <source>
        <strain evidence="1">HA-2024</strain>
        <tissue evidence="1">Whole body</tissue>
    </source>
</reference>
<keyword evidence="2" id="KW-1185">Reference proteome</keyword>